<evidence type="ECO:0000313" key="3">
    <source>
        <dbReference type="EMBL" id="KAL0069483.1"/>
    </source>
</evidence>
<feature type="domain" description="EthD" evidence="2">
    <location>
        <begin position="148"/>
        <end position="242"/>
    </location>
</feature>
<protein>
    <recommendedName>
        <fullName evidence="2">EthD domain-containing protein</fullName>
    </recommendedName>
</protein>
<dbReference type="EMBL" id="JBBXMP010000012">
    <property type="protein sequence ID" value="KAL0069483.1"/>
    <property type="molecule type" value="Genomic_DNA"/>
</dbReference>
<evidence type="ECO:0000259" key="2">
    <source>
        <dbReference type="Pfam" id="PF07110"/>
    </source>
</evidence>
<keyword evidence="4" id="KW-1185">Reference proteome</keyword>
<reference evidence="3 4" key="1">
    <citation type="submission" date="2024-05" db="EMBL/GenBank/DDBJ databases">
        <title>A draft genome resource for the thread blight pathogen Marasmius tenuissimus strain MS-2.</title>
        <authorList>
            <person name="Yulfo-Soto G.E."/>
            <person name="Baruah I.K."/>
            <person name="Amoako-Attah I."/>
            <person name="Bukari Y."/>
            <person name="Meinhardt L.W."/>
            <person name="Bailey B.A."/>
            <person name="Cohen S.P."/>
        </authorList>
    </citation>
    <scope>NUCLEOTIDE SEQUENCE [LARGE SCALE GENOMIC DNA]</scope>
    <source>
        <strain evidence="3 4">MS-2</strain>
    </source>
</reference>
<feature type="domain" description="EthD" evidence="2">
    <location>
        <begin position="31"/>
        <end position="119"/>
    </location>
</feature>
<evidence type="ECO:0000256" key="1">
    <source>
        <dbReference type="ARBA" id="ARBA00005986"/>
    </source>
</evidence>
<dbReference type="Gene3D" id="3.30.70.100">
    <property type="match status" value="2"/>
</dbReference>
<name>A0ABR3A904_9AGAR</name>
<comment type="caution">
    <text evidence="3">The sequence shown here is derived from an EMBL/GenBank/DDBJ whole genome shotgun (WGS) entry which is preliminary data.</text>
</comment>
<proteinExistence type="inferred from homology"/>
<organism evidence="3 4">
    <name type="scientific">Marasmius tenuissimus</name>
    <dbReference type="NCBI Taxonomy" id="585030"/>
    <lineage>
        <taxon>Eukaryota</taxon>
        <taxon>Fungi</taxon>
        <taxon>Dikarya</taxon>
        <taxon>Basidiomycota</taxon>
        <taxon>Agaricomycotina</taxon>
        <taxon>Agaricomycetes</taxon>
        <taxon>Agaricomycetidae</taxon>
        <taxon>Agaricales</taxon>
        <taxon>Marasmiineae</taxon>
        <taxon>Marasmiaceae</taxon>
        <taxon>Marasmius</taxon>
    </lineage>
</organism>
<dbReference type="SUPFAM" id="SSF54909">
    <property type="entry name" value="Dimeric alpha+beta barrel"/>
    <property type="match status" value="2"/>
</dbReference>
<sequence length="260" mass="29708">MQTAPASSPPPSQPQLQVLIFVKHNLDITPPSEFSRRWRETHGPLVCSIGAIQRNIRRYEQLHVNHEIKPKLRTMGLAIPDTYDGVTLFEVDSIDKLCEVFDDAEYQEKVIPSELRLFDMGSIKNLNSTAPTFDANSGRLLLNLFKRDDLTFEHFDRYWLETHSKVVTDIPIAREKITLYEQLHLHPGPAPELPHPTMKGQDRSEADGVVLLQSTSLEEIFDLIYLNEEFRQVSGPDEVKFIKNIVQSPMILPLNVVSLI</sequence>
<dbReference type="InterPro" id="IPR011008">
    <property type="entry name" value="Dimeric_a/b-barrel"/>
</dbReference>
<evidence type="ECO:0000313" key="4">
    <source>
        <dbReference type="Proteomes" id="UP001437256"/>
    </source>
</evidence>
<accession>A0ABR3A904</accession>
<dbReference type="InterPro" id="IPR009799">
    <property type="entry name" value="EthD_dom"/>
</dbReference>
<dbReference type="Proteomes" id="UP001437256">
    <property type="component" value="Unassembled WGS sequence"/>
</dbReference>
<comment type="similarity">
    <text evidence="1">Belongs to the tpcK family.</text>
</comment>
<gene>
    <name evidence="3" type="ORF">AAF712_003518</name>
</gene>
<dbReference type="Pfam" id="PF07110">
    <property type="entry name" value="EthD"/>
    <property type="match status" value="2"/>
</dbReference>